<feature type="compositionally biased region" description="Polar residues" evidence="1">
    <location>
        <begin position="32"/>
        <end position="47"/>
    </location>
</feature>
<evidence type="ECO:0000313" key="3">
    <source>
        <dbReference type="Proteomes" id="UP000317650"/>
    </source>
</evidence>
<sequence length="177" mass="19215">MVNLQTLKGMPRPKVTTQSSREAEGSGLGDSSKGSTPRRQSGSSKVSQPRKKAKMGTRKMSEASATHERTAPRAPEVGIAARAEGSAKGKGGVGPSGDDPFEKSSTHPKWMWDLCRIWPHTEGELFQALSMVALPEGEPEAPYALQWPTLKADNRIWSDESTTQEFSRGTLHPMLAK</sequence>
<evidence type="ECO:0000256" key="1">
    <source>
        <dbReference type="SAM" id="MobiDB-lite"/>
    </source>
</evidence>
<feature type="compositionally biased region" description="Basic and acidic residues" evidence="1">
    <location>
        <begin position="59"/>
        <end position="71"/>
    </location>
</feature>
<proteinExistence type="predicted"/>
<evidence type="ECO:0000313" key="2">
    <source>
        <dbReference type="EMBL" id="THU72455.1"/>
    </source>
</evidence>
<gene>
    <name evidence="2" type="ORF">C4D60_Mb04t12310</name>
</gene>
<reference evidence="2 3" key="1">
    <citation type="journal article" date="2019" name="Nat. Plants">
        <title>Genome sequencing of Musa balbisiana reveals subgenome evolution and function divergence in polyploid bananas.</title>
        <authorList>
            <person name="Yao X."/>
        </authorList>
    </citation>
    <scope>NUCLEOTIDE SEQUENCE [LARGE SCALE GENOMIC DNA]</scope>
    <source>
        <strain evidence="3">cv. DH-PKW</strain>
        <tissue evidence="2">Leaves</tissue>
    </source>
</reference>
<keyword evidence="3" id="KW-1185">Reference proteome</keyword>
<accession>A0A4V4H9Q1</accession>
<organism evidence="2 3">
    <name type="scientific">Musa balbisiana</name>
    <name type="common">Banana</name>
    <dbReference type="NCBI Taxonomy" id="52838"/>
    <lineage>
        <taxon>Eukaryota</taxon>
        <taxon>Viridiplantae</taxon>
        <taxon>Streptophyta</taxon>
        <taxon>Embryophyta</taxon>
        <taxon>Tracheophyta</taxon>
        <taxon>Spermatophyta</taxon>
        <taxon>Magnoliopsida</taxon>
        <taxon>Liliopsida</taxon>
        <taxon>Zingiberales</taxon>
        <taxon>Musaceae</taxon>
        <taxon>Musa</taxon>
    </lineage>
</organism>
<name>A0A4V4H9Q1_MUSBA</name>
<dbReference type="EMBL" id="PYDT01000001">
    <property type="protein sequence ID" value="THU72455.1"/>
    <property type="molecule type" value="Genomic_DNA"/>
</dbReference>
<comment type="caution">
    <text evidence="2">The sequence shown here is derived from an EMBL/GenBank/DDBJ whole genome shotgun (WGS) entry which is preliminary data.</text>
</comment>
<dbReference type="Proteomes" id="UP000317650">
    <property type="component" value="Chromosome 4"/>
</dbReference>
<dbReference type="AlphaFoldDB" id="A0A4V4H9Q1"/>
<protein>
    <submittedName>
        <fullName evidence="2">Uncharacterized protein</fullName>
    </submittedName>
</protein>
<feature type="compositionally biased region" description="Basic residues" evidence="1">
    <location>
        <begin position="48"/>
        <end position="57"/>
    </location>
</feature>
<feature type="region of interest" description="Disordered" evidence="1">
    <location>
        <begin position="1"/>
        <end position="106"/>
    </location>
</feature>